<dbReference type="Proteomes" id="UP000327493">
    <property type="component" value="Chromosome 17"/>
</dbReference>
<proteinExistence type="predicted"/>
<comment type="caution">
    <text evidence="1">The sequence shown here is derived from an EMBL/GenBank/DDBJ whole genome shotgun (WGS) entry which is preliminary data.</text>
</comment>
<organism evidence="1 2">
    <name type="scientific">Etheostoma spectabile</name>
    <name type="common">orangethroat darter</name>
    <dbReference type="NCBI Taxonomy" id="54343"/>
    <lineage>
        <taxon>Eukaryota</taxon>
        <taxon>Metazoa</taxon>
        <taxon>Chordata</taxon>
        <taxon>Craniata</taxon>
        <taxon>Vertebrata</taxon>
        <taxon>Euteleostomi</taxon>
        <taxon>Actinopterygii</taxon>
        <taxon>Neopterygii</taxon>
        <taxon>Teleostei</taxon>
        <taxon>Neoteleostei</taxon>
        <taxon>Acanthomorphata</taxon>
        <taxon>Eupercaria</taxon>
        <taxon>Perciformes</taxon>
        <taxon>Percoidei</taxon>
        <taxon>Percidae</taxon>
        <taxon>Etheostomatinae</taxon>
        <taxon>Etheostoma</taxon>
    </lineage>
</organism>
<keyword evidence="2" id="KW-1185">Reference proteome</keyword>
<dbReference type="EMBL" id="VOFY01000017">
    <property type="protein sequence ID" value="KAA8584000.1"/>
    <property type="molecule type" value="Genomic_DNA"/>
</dbReference>
<accession>A0A5J5CU11</accession>
<sequence length="93" mass="10002">MMDAAGSFITDTGNNLLLKLSFLETGSSPPIPSRCLQALLRRELEAEKEGCASLNNESIDPPADDGSGCYDDRCSVTQSVEKRLVSQSHTLKA</sequence>
<protein>
    <submittedName>
        <fullName evidence="1">Uncharacterized protein</fullName>
    </submittedName>
</protein>
<gene>
    <name evidence="1" type="ORF">FQN60_015208</name>
</gene>
<evidence type="ECO:0000313" key="1">
    <source>
        <dbReference type="EMBL" id="KAA8584000.1"/>
    </source>
</evidence>
<reference evidence="1 2" key="1">
    <citation type="submission" date="2019-08" db="EMBL/GenBank/DDBJ databases">
        <title>A chromosome-level genome assembly, high-density linkage maps, and genome scans reveal the genomic architecture of hybrid incompatibilities underlying speciation via character displacement in darters (Percidae: Etheostominae).</title>
        <authorList>
            <person name="Moran R.L."/>
            <person name="Catchen J.M."/>
            <person name="Fuller R.C."/>
        </authorList>
    </citation>
    <scope>NUCLEOTIDE SEQUENCE [LARGE SCALE GENOMIC DNA]</scope>
    <source>
        <strain evidence="1">EspeVRDwgs_2016</strain>
        <tissue evidence="1">Muscle</tissue>
    </source>
</reference>
<name>A0A5J5CU11_9PERO</name>
<evidence type="ECO:0000313" key="2">
    <source>
        <dbReference type="Proteomes" id="UP000327493"/>
    </source>
</evidence>
<dbReference type="AlphaFoldDB" id="A0A5J5CU11"/>
<feature type="non-terminal residue" evidence="1">
    <location>
        <position position="93"/>
    </location>
</feature>